<evidence type="ECO:0000313" key="1">
    <source>
        <dbReference type="EMBL" id="RYR28899.1"/>
    </source>
</evidence>
<dbReference type="Proteomes" id="UP000289738">
    <property type="component" value="Chromosome B01"/>
</dbReference>
<dbReference type="EMBL" id="SDMP01000011">
    <property type="protein sequence ID" value="RYR28899.1"/>
    <property type="molecule type" value="Genomic_DNA"/>
</dbReference>
<evidence type="ECO:0008006" key="3">
    <source>
        <dbReference type="Google" id="ProtNLM"/>
    </source>
</evidence>
<evidence type="ECO:0000313" key="2">
    <source>
        <dbReference type="Proteomes" id="UP000289738"/>
    </source>
</evidence>
<dbReference type="AlphaFoldDB" id="A0A445AR32"/>
<protein>
    <recommendedName>
        <fullName evidence="3">Protein FAR1-RELATED SEQUENCE</fullName>
    </recommendedName>
</protein>
<gene>
    <name evidence="1" type="ORF">Ahy_B01g053115</name>
</gene>
<name>A0A445AR32_ARAHY</name>
<sequence length="147" mass="17726">MEWEVAVIEYSLQQKQYAKQMYEKIKMWTSAYLWDKFYVVFRTTSRCEGINSFINRIFKSTDTILELVTNLELVLHEYKNKEMLFHFNSMNKYPVMTTCLRSIEMNIAMMYTREVFNDVKKEIEGTEAVNLLGKRRCLKTMVYTMEE</sequence>
<dbReference type="PANTHER" id="PTHR47718:SF7">
    <property type="entry name" value="PROTEIN FAR1-RELATED SEQUENCE"/>
    <property type="match status" value="1"/>
</dbReference>
<proteinExistence type="predicted"/>
<organism evidence="1 2">
    <name type="scientific">Arachis hypogaea</name>
    <name type="common">Peanut</name>
    <dbReference type="NCBI Taxonomy" id="3818"/>
    <lineage>
        <taxon>Eukaryota</taxon>
        <taxon>Viridiplantae</taxon>
        <taxon>Streptophyta</taxon>
        <taxon>Embryophyta</taxon>
        <taxon>Tracheophyta</taxon>
        <taxon>Spermatophyta</taxon>
        <taxon>Magnoliopsida</taxon>
        <taxon>eudicotyledons</taxon>
        <taxon>Gunneridae</taxon>
        <taxon>Pentapetalae</taxon>
        <taxon>rosids</taxon>
        <taxon>fabids</taxon>
        <taxon>Fabales</taxon>
        <taxon>Fabaceae</taxon>
        <taxon>Papilionoideae</taxon>
        <taxon>50 kb inversion clade</taxon>
        <taxon>dalbergioids sensu lato</taxon>
        <taxon>Dalbergieae</taxon>
        <taxon>Pterocarpus clade</taxon>
        <taxon>Arachis</taxon>
    </lineage>
</organism>
<accession>A0A445AR32</accession>
<comment type="caution">
    <text evidence="1">The sequence shown here is derived from an EMBL/GenBank/DDBJ whole genome shotgun (WGS) entry which is preliminary data.</text>
</comment>
<keyword evidence="2" id="KW-1185">Reference proteome</keyword>
<dbReference type="PANTHER" id="PTHR47718">
    <property type="entry name" value="OS01G0519700 PROTEIN"/>
    <property type="match status" value="1"/>
</dbReference>
<reference evidence="1 2" key="1">
    <citation type="submission" date="2019-01" db="EMBL/GenBank/DDBJ databases">
        <title>Sequencing of cultivated peanut Arachis hypogaea provides insights into genome evolution and oil improvement.</title>
        <authorList>
            <person name="Chen X."/>
        </authorList>
    </citation>
    <scope>NUCLEOTIDE SEQUENCE [LARGE SCALE GENOMIC DNA]</scope>
    <source>
        <strain evidence="2">cv. Fuhuasheng</strain>
        <tissue evidence="1">Leaves</tissue>
    </source>
</reference>